<name>A0A4C1XB48_EUMVA</name>
<evidence type="ECO:0000313" key="1">
    <source>
        <dbReference type="EMBL" id="GBP61101.1"/>
    </source>
</evidence>
<organism evidence="1 2">
    <name type="scientific">Eumeta variegata</name>
    <name type="common">Bagworm moth</name>
    <name type="synonym">Eumeta japonica</name>
    <dbReference type="NCBI Taxonomy" id="151549"/>
    <lineage>
        <taxon>Eukaryota</taxon>
        <taxon>Metazoa</taxon>
        <taxon>Ecdysozoa</taxon>
        <taxon>Arthropoda</taxon>
        <taxon>Hexapoda</taxon>
        <taxon>Insecta</taxon>
        <taxon>Pterygota</taxon>
        <taxon>Neoptera</taxon>
        <taxon>Endopterygota</taxon>
        <taxon>Lepidoptera</taxon>
        <taxon>Glossata</taxon>
        <taxon>Ditrysia</taxon>
        <taxon>Tineoidea</taxon>
        <taxon>Psychidae</taxon>
        <taxon>Oiketicinae</taxon>
        <taxon>Eumeta</taxon>
    </lineage>
</organism>
<proteinExistence type="predicted"/>
<dbReference type="Proteomes" id="UP000299102">
    <property type="component" value="Unassembled WGS sequence"/>
</dbReference>
<dbReference type="EMBL" id="BGZK01000804">
    <property type="protein sequence ID" value="GBP61101.1"/>
    <property type="molecule type" value="Genomic_DNA"/>
</dbReference>
<gene>
    <name evidence="1" type="ORF">EVAR_89767_1</name>
</gene>
<reference evidence="1 2" key="1">
    <citation type="journal article" date="2019" name="Commun. Biol.">
        <title>The bagworm genome reveals a unique fibroin gene that provides high tensile strength.</title>
        <authorList>
            <person name="Kono N."/>
            <person name="Nakamura H."/>
            <person name="Ohtoshi R."/>
            <person name="Tomita M."/>
            <person name="Numata K."/>
            <person name="Arakawa K."/>
        </authorList>
    </citation>
    <scope>NUCLEOTIDE SEQUENCE [LARGE SCALE GENOMIC DNA]</scope>
</reference>
<sequence>MTTPQAREPPVASRGERANNSYFVVNALFLEFHPRYGIYSSELAVGSVSETTPVDLCTTDLSSRSNSKFPHYYRWINNSLARDIGSRRMTALPRPRARIATSERMVMAIAAITHLDVFFV</sequence>
<protein>
    <submittedName>
        <fullName evidence="1">Uncharacterized protein</fullName>
    </submittedName>
</protein>
<accession>A0A4C1XB48</accession>
<keyword evidence="2" id="KW-1185">Reference proteome</keyword>
<dbReference type="AlphaFoldDB" id="A0A4C1XB48"/>
<evidence type="ECO:0000313" key="2">
    <source>
        <dbReference type="Proteomes" id="UP000299102"/>
    </source>
</evidence>
<comment type="caution">
    <text evidence="1">The sequence shown here is derived from an EMBL/GenBank/DDBJ whole genome shotgun (WGS) entry which is preliminary data.</text>
</comment>